<dbReference type="EMBL" id="PPTX01000002">
    <property type="protein sequence ID" value="RDB81501.1"/>
    <property type="molecule type" value="Genomic_DNA"/>
</dbReference>
<dbReference type="Proteomes" id="UP000436429">
    <property type="component" value="Unassembled WGS sequence"/>
</dbReference>
<evidence type="ECO:0000313" key="12">
    <source>
        <dbReference type="Proteomes" id="UP000436429"/>
    </source>
</evidence>
<name>A0A369N7M0_EGGLN</name>
<protein>
    <recommendedName>
        <fullName evidence="6">Ferric oxidoreductase domain-containing protein</fullName>
    </recommendedName>
</protein>
<feature type="transmembrane region" description="Helical" evidence="5">
    <location>
        <begin position="194"/>
        <end position="211"/>
    </location>
</feature>
<evidence type="ECO:0000256" key="1">
    <source>
        <dbReference type="ARBA" id="ARBA00004141"/>
    </source>
</evidence>
<comment type="caution">
    <text evidence="9">The sequence shown here is derived from an EMBL/GenBank/DDBJ whole genome shotgun (WGS) entry which is preliminary data.</text>
</comment>
<evidence type="ECO:0000313" key="7">
    <source>
        <dbReference type="EMBL" id="MVN31801.1"/>
    </source>
</evidence>
<accession>A0A369N7M0</accession>
<keyword evidence="3 5" id="KW-1133">Transmembrane helix</keyword>
<keyword evidence="4 5" id="KW-0472">Membrane</keyword>
<dbReference type="Proteomes" id="UP000253752">
    <property type="component" value="Unassembled WGS sequence"/>
</dbReference>
<reference evidence="7 12" key="2">
    <citation type="submission" date="2019-11" db="EMBL/GenBank/DDBJ databases">
        <title>Whole genome shotgun sequencing (WGS) data from Adlercreutzia equolifaciens ResAG-91, Eggerthella lenta MRI-F36, MRI-F37, MRI-F40, ResAG-49, ResAG-88, ResAG-121, ResAG-145, and Gordonibacter sp. ResAG-5, ResAG-26, ResAG-43, ResAG-50, ResAG-59.</title>
        <authorList>
            <person name="Stoll D.A."/>
            <person name="Danylec N."/>
            <person name="Franz C.M.A.P."/>
            <person name="Huch M."/>
        </authorList>
    </citation>
    <scope>NUCLEOTIDE SEQUENCE [LARGE SCALE GENOMIC DNA]</scope>
    <source>
        <strain evidence="7 12">ResAG-88</strain>
    </source>
</reference>
<comment type="subcellular location">
    <subcellularLocation>
        <location evidence="1">Membrane</location>
        <topology evidence="1">Multi-pass membrane protein</topology>
    </subcellularLocation>
</comment>
<dbReference type="Pfam" id="PF01794">
    <property type="entry name" value="Ferric_reduct"/>
    <property type="match status" value="1"/>
</dbReference>
<dbReference type="InterPro" id="IPR013130">
    <property type="entry name" value="Fe3_Rdtase_TM_dom"/>
</dbReference>
<reference evidence="10 11" key="1">
    <citation type="journal article" date="2018" name="Elife">
        <title>Discovery and characterization of a prevalent human gut bacterial enzyme sufficient for the inactivation of a family of plant toxins.</title>
        <authorList>
            <person name="Koppel N."/>
            <person name="Bisanz J.E."/>
            <person name="Pandelia M.E."/>
            <person name="Turnbaugh P.J."/>
            <person name="Balskus E.P."/>
        </authorList>
    </citation>
    <scope>NUCLEOTIDE SEQUENCE [LARGE SCALE GENOMIC DNA]</scope>
    <source>
        <strain evidence="9 11">FAA1-1-60AUCSF</strain>
        <strain evidence="8 10">MR1 #12</strain>
    </source>
</reference>
<feature type="domain" description="Ferric oxidoreductase" evidence="6">
    <location>
        <begin position="64"/>
        <end position="173"/>
    </location>
</feature>
<sequence length="236" mass="25595">MTLILVLAGAVAFAFACKRPIKSCPLAFYALAATLDVLFVVGSFAGLPPMLYDALFLLLHKCTLATALFAVVMYIGVFARDSRVATYLRPIRAELSIMAWLLSLGHMAIYLSSYAANLSTGLPQTNVAVALALALALFALLVVLGVTSFNVVKKRMKKETWKRVQLLAYPFWGLVYVHLLLMLVPSALRGGAPAQMAVAVYSVVFVGYAVLRIRRAAVDRRKEESGRVGDAVQNPA</sequence>
<feature type="transmembrane region" description="Helical" evidence="5">
    <location>
        <begin position="97"/>
        <end position="116"/>
    </location>
</feature>
<evidence type="ECO:0000256" key="3">
    <source>
        <dbReference type="ARBA" id="ARBA00022989"/>
    </source>
</evidence>
<keyword evidence="2 5" id="KW-0812">Transmembrane</keyword>
<dbReference type="Proteomes" id="UP000253857">
    <property type="component" value="Unassembled WGS sequence"/>
</dbReference>
<evidence type="ECO:0000259" key="6">
    <source>
        <dbReference type="Pfam" id="PF01794"/>
    </source>
</evidence>
<feature type="transmembrane region" description="Helical" evidence="5">
    <location>
        <begin position="164"/>
        <end position="188"/>
    </location>
</feature>
<evidence type="ECO:0000313" key="9">
    <source>
        <dbReference type="EMBL" id="RDB86388.1"/>
    </source>
</evidence>
<dbReference type="RefSeq" id="WP_009305401.1">
    <property type="nucleotide sequence ID" value="NZ_AP031442.1"/>
</dbReference>
<dbReference type="EMBL" id="WPOM01000002">
    <property type="protein sequence ID" value="MVN31801.1"/>
    <property type="molecule type" value="Genomic_DNA"/>
</dbReference>
<evidence type="ECO:0000313" key="10">
    <source>
        <dbReference type="Proteomes" id="UP000253752"/>
    </source>
</evidence>
<evidence type="ECO:0000256" key="2">
    <source>
        <dbReference type="ARBA" id="ARBA00022692"/>
    </source>
</evidence>
<dbReference type="EMBL" id="PPTY01000008">
    <property type="protein sequence ID" value="RDB86388.1"/>
    <property type="molecule type" value="Genomic_DNA"/>
</dbReference>
<feature type="transmembrane region" description="Helical" evidence="5">
    <location>
        <begin position="128"/>
        <end position="152"/>
    </location>
</feature>
<evidence type="ECO:0000256" key="4">
    <source>
        <dbReference type="ARBA" id="ARBA00023136"/>
    </source>
</evidence>
<proteinExistence type="predicted"/>
<evidence type="ECO:0000313" key="8">
    <source>
        <dbReference type="EMBL" id="RDB81501.1"/>
    </source>
</evidence>
<dbReference type="GO" id="GO:0016020">
    <property type="term" value="C:membrane"/>
    <property type="evidence" value="ECO:0007669"/>
    <property type="project" value="UniProtKB-SubCell"/>
</dbReference>
<evidence type="ECO:0000313" key="11">
    <source>
        <dbReference type="Proteomes" id="UP000253857"/>
    </source>
</evidence>
<feature type="transmembrane region" description="Helical" evidence="5">
    <location>
        <begin position="56"/>
        <end position="77"/>
    </location>
</feature>
<evidence type="ECO:0000256" key="5">
    <source>
        <dbReference type="SAM" id="Phobius"/>
    </source>
</evidence>
<organism evidence="9 11">
    <name type="scientific">Eggerthella lenta</name>
    <name type="common">Eubacterium lentum</name>
    <dbReference type="NCBI Taxonomy" id="84112"/>
    <lineage>
        <taxon>Bacteria</taxon>
        <taxon>Bacillati</taxon>
        <taxon>Actinomycetota</taxon>
        <taxon>Coriobacteriia</taxon>
        <taxon>Eggerthellales</taxon>
        <taxon>Eggerthellaceae</taxon>
        <taxon>Eggerthella</taxon>
    </lineage>
</organism>
<dbReference type="AlphaFoldDB" id="A0A369N7M0"/>
<gene>
    <name evidence="9" type="ORF">C1871_06790</name>
    <name evidence="8" type="ORF">C1872_02175</name>
    <name evidence="7" type="ORF">GO726_01220</name>
</gene>